<gene>
    <name evidence="10" type="ORF">BN1211_0705</name>
</gene>
<feature type="region of interest" description="Disordered" evidence="8">
    <location>
        <begin position="478"/>
        <end position="520"/>
    </location>
</feature>
<dbReference type="PANTHER" id="PTHR28088">
    <property type="entry name" value="TRANSCRIPTIONAL ACTIVATOR HAA1-RELATED"/>
    <property type="match status" value="1"/>
</dbReference>
<evidence type="ECO:0000256" key="3">
    <source>
        <dbReference type="ARBA" id="ARBA00022833"/>
    </source>
</evidence>
<dbReference type="SMART" id="SM00412">
    <property type="entry name" value="Cu_FIST"/>
    <property type="match status" value="1"/>
</dbReference>
<evidence type="ECO:0000256" key="5">
    <source>
        <dbReference type="ARBA" id="ARBA00023015"/>
    </source>
</evidence>
<keyword evidence="7" id="KW-0539">Nucleus</keyword>
<evidence type="ECO:0000256" key="7">
    <source>
        <dbReference type="ARBA" id="ARBA00023242"/>
    </source>
</evidence>
<proteinExistence type="predicted"/>
<reference evidence="11" key="1">
    <citation type="journal article" date="2015" name="J. Biotechnol.">
        <title>The structure of the Cyberlindnera jadinii genome and its relation to Candida utilis analyzed by the occurrence of single nucleotide polymorphisms.</title>
        <authorList>
            <person name="Rupp O."/>
            <person name="Brinkrolf K."/>
            <person name="Buerth C."/>
            <person name="Kunigo M."/>
            <person name="Schneider J."/>
            <person name="Jaenicke S."/>
            <person name="Goesmann A."/>
            <person name="Puehler A."/>
            <person name="Jaeger K.-E."/>
            <person name="Ernst J.F."/>
        </authorList>
    </citation>
    <scope>NUCLEOTIDE SEQUENCE [LARGE SCALE GENOMIC DNA]</scope>
    <source>
        <strain evidence="11">ATCC 18201 / CBS 1600 / BCRC 20928 / JCM 3617 / NBRC 0987 / NRRL Y-1542</strain>
    </source>
</reference>
<organism evidence="10 11">
    <name type="scientific">Cyberlindnera jadinii (strain ATCC 18201 / CBS 1600 / BCRC 20928 / JCM 3617 / NBRC 0987 / NRRL Y-1542)</name>
    <name type="common">Torula yeast</name>
    <name type="synonym">Candida utilis</name>
    <dbReference type="NCBI Taxonomy" id="983966"/>
    <lineage>
        <taxon>Eukaryota</taxon>
        <taxon>Fungi</taxon>
        <taxon>Dikarya</taxon>
        <taxon>Ascomycota</taxon>
        <taxon>Saccharomycotina</taxon>
        <taxon>Saccharomycetes</taxon>
        <taxon>Phaffomycetales</taxon>
        <taxon>Phaffomycetaceae</taxon>
        <taxon>Cyberlindnera</taxon>
    </lineage>
</organism>
<dbReference type="InterPro" id="IPR001083">
    <property type="entry name" value="Cu_fist_DNA-bd_dom"/>
</dbReference>
<dbReference type="SUPFAM" id="SSF57879">
    <property type="entry name" value="Zinc domain conserved in yeast copper-regulated transcription factors"/>
    <property type="match status" value="1"/>
</dbReference>
<keyword evidence="5" id="KW-0805">Transcription regulation</keyword>
<evidence type="ECO:0000313" key="11">
    <source>
        <dbReference type="Proteomes" id="UP000038830"/>
    </source>
</evidence>
<comment type="subcellular location">
    <subcellularLocation>
        <location evidence="1">Nucleus</location>
    </subcellularLocation>
</comment>
<dbReference type="GO" id="GO:0006879">
    <property type="term" value="P:intracellular iron ion homeostasis"/>
    <property type="evidence" value="ECO:0007669"/>
    <property type="project" value="TreeGrafter"/>
</dbReference>
<keyword evidence="6" id="KW-0804">Transcription</keyword>
<dbReference type="AlphaFoldDB" id="A0A0H5BZ46"/>
<evidence type="ECO:0000256" key="1">
    <source>
        <dbReference type="ARBA" id="ARBA00004123"/>
    </source>
</evidence>
<evidence type="ECO:0000256" key="8">
    <source>
        <dbReference type="SAM" id="MobiDB-lite"/>
    </source>
</evidence>
<evidence type="ECO:0000256" key="4">
    <source>
        <dbReference type="ARBA" id="ARBA00023008"/>
    </source>
</evidence>
<dbReference type="GO" id="GO:0006878">
    <property type="term" value="P:intracellular copper ion homeostasis"/>
    <property type="evidence" value="ECO:0007669"/>
    <property type="project" value="TreeGrafter"/>
</dbReference>
<sequence length="573" mass="64232">MLVLEGERISCESCIRGHRSSTCLHVNKWLYSINWRGRPENSSENIRFRIPPGCIVIATGSVRLEPKPGSKGTSGRVVPAKFLHPASPYTFTHVNSKGGFALISYEPIWRGSGINNADKPKTPDQHWVSVKRDDLVPPNILCKDLLVRDGIGYQLNTVYEPPQCISIERTSINTHYKCKIVDFHEVPFAMNNNGAQPSLRRVQPSVETKDTTQLQLAFQPPAQAVGVSQIHQPLDETNNDTHNTFNRVFDEDLILYNSLMNAASIVDFSGEREHSSFPIEPSAPLSSKAFESINDSCFTAEGTIDPRTLNKTQKPTQLSLSNDCLSWPMQENLVNDPSSERSEVPDISTNGFASTEFMPEVFNWLQNTPQTVVPLNTVINDFNVDHLFDFENAALLNTSSYACINKSVDHSEGDSTLLEECATDNNEFQEDGNKETQAAEHYYADGHFDLDDELTDCNNESEAIPRYRLARKQADALLQNHDDEPSDQTLTELSTEEELEPINDKSEGNENFGSDGEEDDYNELTNAEWIASDVEDAKQMPGHNDKFSLRMDVDSAEGNQITWPARNQQRVLI</sequence>
<name>A0A0H5BZ46_CYBJN</name>
<feature type="domain" description="Copper-fist" evidence="9">
    <location>
        <begin position="1"/>
        <end position="40"/>
    </location>
</feature>
<dbReference type="Proteomes" id="UP000038830">
    <property type="component" value="Unassembled WGS sequence"/>
</dbReference>
<evidence type="ECO:0000259" key="9">
    <source>
        <dbReference type="PROSITE" id="PS50073"/>
    </source>
</evidence>
<dbReference type="GO" id="GO:0045944">
    <property type="term" value="P:positive regulation of transcription by RNA polymerase II"/>
    <property type="evidence" value="ECO:0007669"/>
    <property type="project" value="TreeGrafter"/>
</dbReference>
<dbReference type="InterPro" id="IPR051763">
    <property type="entry name" value="Copper_Homeo_Regul"/>
</dbReference>
<keyword evidence="2" id="KW-0479">Metal-binding</keyword>
<dbReference type="Pfam" id="PF00649">
    <property type="entry name" value="Copper-fist"/>
    <property type="match status" value="1"/>
</dbReference>
<evidence type="ECO:0000256" key="6">
    <source>
        <dbReference type="ARBA" id="ARBA00023163"/>
    </source>
</evidence>
<keyword evidence="3" id="KW-0862">Zinc</keyword>
<dbReference type="SMART" id="SM01090">
    <property type="entry name" value="Copper-fist"/>
    <property type="match status" value="1"/>
</dbReference>
<dbReference type="PROSITE" id="PS50073">
    <property type="entry name" value="COPPER_FIST_2"/>
    <property type="match status" value="1"/>
</dbReference>
<dbReference type="GO" id="GO:0005634">
    <property type="term" value="C:nucleus"/>
    <property type="evidence" value="ECO:0007669"/>
    <property type="project" value="UniProtKB-SubCell"/>
</dbReference>
<dbReference type="InterPro" id="IPR036395">
    <property type="entry name" value="Cu_fist_DNA-bd_dom_sf"/>
</dbReference>
<dbReference type="GO" id="GO:0000978">
    <property type="term" value="F:RNA polymerase II cis-regulatory region sequence-specific DNA binding"/>
    <property type="evidence" value="ECO:0007669"/>
    <property type="project" value="TreeGrafter"/>
</dbReference>
<dbReference type="EMBL" id="CDQK01000001">
    <property type="protein sequence ID" value="CEP20758.1"/>
    <property type="molecule type" value="Genomic_DNA"/>
</dbReference>
<evidence type="ECO:0000313" key="10">
    <source>
        <dbReference type="EMBL" id="CEP20758.1"/>
    </source>
</evidence>
<dbReference type="GO" id="GO:0005507">
    <property type="term" value="F:copper ion binding"/>
    <property type="evidence" value="ECO:0007669"/>
    <property type="project" value="InterPro"/>
</dbReference>
<dbReference type="PANTHER" id="PTHR28088:SF5">
    <property type="entry name" value="TRANSCRIPTIONAL ACTIVATOR HAA1-RELATED"/>
    <property type="match status" value="1"/>
</dbReference>
<dbReference type="GO" id="GO:0000981">
    <property type="term" value="F:DNA-binding transcription factor activity, RNA polymerase II-specific"/>
    <property type="evidence" value="ECO:0007669"/>
    <property type="project" value="TreeGrafter"/>
</dbReference>
<keyword evidence="4" id="KW-0186">Copper</keyword>
<evidence type="ECO:0000256" key="2">
    <source>
        <dbReference type="ARBA" id="ARBA00022723"/>
    </source>
</evidence>
<protein>
    <recommendedName>
        <fullName evidence="9">Copper-fist domain-containing protein</fullName>
    </recommendedName>
</protein>
<dbReference type="Gene3D" id="3.90.430.10">
    <property type="entry name" value="Copper fist DNA-binding domain"/>
    <property type="match status" value="1"/>
</dbReference>
<accession>A0A0H5BZ46</accession>
<dbReference type="PRINTS" id="PR00617">
    <property type="entry name" value="COPPERFIST"/>
</dbReference>